<feature type="signal peptide" evidence="1">
    <location>
        <begin position="1"/>
        <end position="23"/>
    </location>
</feature>
<dbReference type="SUPFAM" id="SSF54373">
    <property type="entry name" value="FAD-linked reductases, C-terminal domain"/>
    <property type="match status" value="1"/>
</dbReference>
<dbReference type="Gene3D" id="3.90.660.10">
    <property type="match status" value="1"/>
</dbReference>
<dbReference type="Gene3D" id="3.50.50.60">
    <property type="entry name" value="FAD/NAD(P)-binding domain"/>
    <property type="match status" value="1"/>
</dbReference>
<gene>
    <name evidence="4" type="primary">LOC113396842</name>
</gene>
<reference evidence="4" key="1">
    <citation type="submission" date="2025-08" db="UniProtKB">
        <authorList>
            <consortium name="RefSeq"/>
        </authorList>
    </citation>
    <scope>IDENTIFICATION</scope>
    <source>
        <tissue evidence="4">Whole body</tissue>
    </source>
</reference>
<feature type="domain" description="Amine oxidase" evidence="2">
    <location>
        <begin position="38"/>
        <end position="481"/>
    </location>
</feature>
<dbReference type="Proteomes" id="UP001652626">
    <property type="component" value="Chromosome 31"/>
</dbReference>
<dbReference type="Pfam" id="PF01593">
    <property type="entry name" value="Amino_oxidase"/>
    <property type="match status" value="1"/>
</dbReference>
<proteinExistence type="predicted"/>
<dbReference type="PANTHER" id="PTHR10742:SF398">
    <property type="entry name" value="AMINE OXIDASE DOMAIN-CONTAINING PROTEIN-RELATED"/>
    <property type="match status" value="1"/>
</dbReference>
<dbReference type="GeneID" id="113396842"/>
<dbReference type="SUPFAM" id="SSF51905">
    <property type="entry name" value="FAD/NAD(P)-binding domain"/>
    <property type="match status" value="1"/>
</dbReference>
<sequence length="486" mass="54483">MKEYTKWCLVLCVLGSANCYVSTMPNNYDTIVVGLGSAGVTAASTLANAGRRVLALEAQDRIGGRVMTVPFGDGVVEVGAEWIHGTEGSRVYQTAIQNNVSVLPQDLSFQVYMSDGSLGNKELVNELIEFCLQTVEKPPEKPEPLGKFITRQLMKYINDKHPELLNEKDFIAEFLEMMNLLINNYEASNDWNDVSVQTNYEELAGHQHTSWHRHGYKTFFEILLNTYNNGTGLPTLDIELNKEVTLIKWPKNTTGKVQVVCKDGDVYTASNVIVTVSLGVLKERHSHLFLPSLPQEKITIIEKMSIGVMDKVILNFEKQWLPNGSFFGFIWKGEDKKKLSNDDYWTTRIFGVSTPMGSKTALTFWTSGDVGKMVETLPEDVVKRKVMELLRKFMGKNMTIPEPTDMIRSTWFSNPFTRGSYTHDNLLMHEYPNARAILGEPLVDDSGAPKVLFAGEATDLTHFSTVHGASDSGFREAMRLLPSSKV</sequence>
<protein>
    <submittedName>
        <fullName evidence="4">Spermine oxidase-like isoform X1</fullName>
    </submittedName>
</protein>
<keyword evidence="3" id="KW-1185">Reference proteome</keyword>
<evidence type="ECO:0000313" key="3">
    <source>
        <dbReference type="Proteomes" id="UP001652626"/>
    </source>
</evidence>
<dbReference type="GO" id="GO:0046592">
    <property type="term" value="F:polyamine oxidase activity"/>
    <property type="evidence" value="ECO:0007669"/>
    <property type="project" value="TreeGrafter"/>
</dbReference>
<keyword evidence="1" id="KW-0732">Signal</keyword>
<dbReference type="InterPro" id="IPR002937">
    <property type="entry name" value="Amino_oxidase"/>
</dbReference>
<evidence type="ECO:0000256" key="1">
    <source>
        <dbReference type="SAM" id="SignalP"/>
    </source>
</evidence>
<accession>A0A8B8I3J8</accession>
<name>A0A8B8I3J8_VANTA</name>
<dbReference type="AlphaFoldDB" id="A0A8B8I3J8"/>
<dbReference type="InterPro" id="IPR036188">
    <property type="entry name" value="FAD/NAD-bd_sf"/>
</dbReference>
<dbReference type="InterPro" id="IPR050281">
    <property type="entry name" value="Flavin_monoamine_oxidase"/>
</dbReference>
<dbReference type="OMA" id="YEECEGF"/>
<evidence type="ECO:0000313" key="4">
    <source>
        <dbReference type="RefSeq" id="XP_026490686.2"/>
    </source>
</evidence>
<dbReference type="PANTHER" id="PTHR10742">
    <property type="entry name" value="FLAVIN MONOAMINE OXIDASE"/>
    <property type="match status" value="1"/>
</dbReference>
<evidence type="ECO:0000259" key="2">
    <source>
        <dbReference type="Pfam" id="PF01593"/>
    </source>
</evidence>
<organism evidence="3 4">
    <name type="scientific">Vanessa tameamea</name>
    <name type="common">Kamehameha butterfly</name>
    <dbReference type="NCBI Taxonomy" id="334116"/>
    <lineage>
        <taxon>Eukaryota</taxon>
        <taxon>Metazoa</taxon>
        <taxon>Ecdysozoa</taxon>
        <taxon>Arthropoda</taxon>
        <taxon>Hexapoda</taxon>
        <taxon>Insecta</taxon>
        <taxon>Pterygota</taxon>
        <taxon>Neoptera</taxon>
        <taxon>Endopterygota</taxon>
        <taxon>Lepidoptera</taxon>
        <taxon>Glossata</taxon>
        <taxon>Ditrysia</taxon>
        <taxon>Papilionoidea</taxon>
        <taxon>Nymphalidae</taxon>
        <taxon>Nymphalinae</taxon>
        <taxon>Vanessa</taxon>
    </lineage>
</organism>
<feature type="chain" id="PRO_5046529723" evidence="1">
    <location>
        <begin position="24"/>
        <end position="486"/>
    </location>
</feature>
<dbReference type="OrthoDB" id="5046242at2759"/>
<dbReference type="RefSeq" id="XP_026490686.2">
    <property type="nucleotide sequence ID" value="XM_026634901.2"/>
</dbReference>